<evidence type="ECO:0000256" key="1">
    <source>
        <dbReference type="SAM" id="MobiDB-lite"/>
    </source>
</evidence>
<evidence type="ECO:0000313" key="2">
    <source>
        <dbReference type="EMBL" id="KAF9815703.1"/>
    </source>
</evidence>
<accession>A0A8H7U2J3</accession>
<comment type="caution">
    <text evidence="2">The sequence shown here is derived from an EMBL/GenBank/DDBJ whole genome shotgun (WGS) entry which is preliminary data.</text>
</comment>
<organism evidence="2 3">
    <name type="scientific">Rhodonia placenta</name>
    <dbReference type="NCBI Taxonomy" id="104341"/>
    <lineage>
        <taxon>Eukaryota</taxon>
        <taxon>Fungi</taxon>
        <taxon>Dikarya</taxon>
        <taxon>Basidiomycota</taxon>
        <taxon>Agaricomycotina</taxon>
        <taxon>Agaricomycetes</taxon>
        <taxon>Polyporales</taxon>
        <taxon>Adustoporiaceae</taxon>
        <taxon>Rhodonia</taxon>
    </lineage>
</organism>
<feature type="region of interest" description="Disordered" evidence="1">
    <location>
        <begin position="557"/>
        <end position="583"/>
    </location>
</feature>
<dbReference type="Proteomes" id="UP000639403">
    <property type="component" value="Unassembled WGS sequence"/>
</dbReference>
<evidence type="ECO:0000313" key="3">
    <source>
        <dbReference type="Proteomes" id="UP000639403"/>
    </source>
</evidence>
<proteinExistence type="predicted"/>
<dbReference type="EMBL" id="JADOXO010000065">
    <property type="protein sequence ID" value="KAF9815703.1"/>
    <property type="molecule type" value="Genomic_DNA"/>
</dbReference>
<feature type="region of interest" description="Disordered" evidence="1">
    <location>
        <begin position="367"/>
        <end position="388"/>
    </location>
</feature>
<reference evidence="2" key="2">
    <citation type="journal article" name="Front. Microbiol.">
        <title>Degradative Capacity of Two Strains of Rhodonia placenta: From Phenotype to Genotype.</title>
        <authorList>
            <person name="Kolle M."/>
            <person name="Horta M.A.C."/>
            <person name="Nowrousian M."/>
            <person name="Ohm R.A."/>
            <person name="Benz J.P."/>
            <person name="Pilgard A."/>
        </authorList>
    </citation>
    <scope>NUCLEOTIDE SEQUENCE</scope>
    <source>
        <strain evidence="2">FPRL280</strain>
    </source>
</reference>
<feature type="compositionally biased region" description="Polar residues" evidence="1">
    <location>
        <begin position="558"/>
        <end position="577"/>
    </location>
</feature>
<feature type="region of interest" description="Disordered" evidence="1">
    <location>
        <begin position="286"/>
        <end position="324"/>
    </location>
</feature>
<reference evidence="2" key="1">
    <citation type="submission" date="2020-11" db="EMBL/GenBank/DDBJ databases">
        <authorList>
            <person name="Koelle M."/>
            <person name="Horta M.A.C."/>
            <person name="Nowrousian M."/>
            <person name="Ohm R.A."/>
            <person name="Benz P."/>
            <person name="Pilgard A."/>
        </authorList>
    </citation>
    <scope>NUCLEOTIDE SEQUENCE</scope>
    <source>
        <strain evidence="2">FPRL280</strain>
    </source>
</reference>
<gene>
    <name evidence="2" type="ORF">IEO21_04420</name>
</gene>
<sequence>MGLCQTPRRAGNWRMPVSQLPTTLRTPCLSCKMRYLVERPPDSLAACALREAIALARDGPASWAGDLAHVFRRLECGDGVDFGALLTLDYVTALQVAVADARNTLLQHAIDSSPKLSLLRGRLRPQRDTPYGKPAFLIGTYAGIFLPSCPIWQCILTNDAFEDARRNGPCSVKPTMNLFGLDIWDTKSHLSMTYSRMKIMDGLQQTGHSKGCVCATRRVLHECFGLFGHGVVADLNRVASQTIRIQYPHCDDPIPAYTLLITMSNSADMESWFDFESASCEAASIKPTTPQAPTSPQRASIQHSRAISHSSETKPANPFGSNSAPQEGCATLAVYLFDPDLGEQLPFPTTIEPDRLIIDKSTALHGAKRHLHSRAGERRRPGRRQDWRKTSNVPGIKVRVFAGCFHFHYDNGGGKNGTRAASCGSADGDFRGLSMYQMLPYLIAAAVSESAKACTVHPFHEHMRYPADTGMEEGLADASDAQAQRKEMMKCRQSNRGSNMITFIVAGIVQPARKHLLGLPVCGNPGCDIVFEGLGITSKWQSLPRTINDDTMRAPTLHSVTSPFSTAPHQAASTNARHGQVAL</sequence>
<feature type="compositionally biased region" description="Basic and acidic residues" evidence="1">
    <location>
        <begin position="374"/>
        <end position="388"/>
    </location>
</feature>
<name>A0A8H7U2J3_9APHY</name>
<dbReference type="AlphaFoldDB" id="A0A8H7U2J3"/>
<protein>
    <submittedName>
        <fullName evidence="2">Uncharacterized protein</fullName>
    </submittedName>
</protein>